<accession>A0ACA9RTQ1</accession>
<sequence>RDKVCEIANMNIVTTLHYNVNPDTDLILHDDNNLNEENQIKINTIGEYIATIKATCSYNNYICKRKPIIQYYNILRSENQDKNTSNEEYIIQKTSLKNKIEIMKPFISCDKWHPDKKII</sequence>
<evidence type="ECO:0000313" key="2">
    <source>
        <dbReference type="Proteomes" id="UP000789920"/>
    </source>
</evidence>
<dbReference type="Proteomes" id="UP000789920">
    <property type="component" value="Unassembled WGS sequence"/>
</dbReference>
<name>A0ACA9RTQ1_9GLOM</name>
<proteinExistence type="predicted"/>
<feature type="non-terminal residue" evidence="1">
    <location>
        <position position="1"/>
    </location>
</feature>
<keyword evidence="2" id="KW-1185">Reference proteome</keyword>
<gene>
    <name evidence="1" type="ORF">RPERSI_LOCUS23154</name>
</gene>
<evidence type="ECO:0000313" key="1">
    <source>
        <dbReference type="EMBL" id="CAG8810775.1"/>
    </source>
</evidence>
<reference evidence="1" key="1">
    <citation type="submission" date="2021-06" db="EMBL/GenBank/DDBJ databases">
        <authorList>
            <person name="Kallberg Y."/>
            <person name="Tangrot J."/>
            <person name="Rosling A."/>
        </authorList>
    </citation>
    <scope>NUCLEOTIDE SEQUENCE</scope>
    <source>
        <strain evidence="1">MA461A</strain>
    </source>
</reference>
<comment type="caution">
    <text evidence="1">The sequence shown here is derived from an EMBL/GenBank/DDBJ whole genome shotgun (WGS) entry which is preliminary data.</text>
</comment>
<dbReference type="EMBL" id="CAJVQC010071644">
    <property type="protein sequence ID" value="CAG8810775.1"/>
    <property type="molecule type" value="Genomic_DNA"/>
</dbReference>
<feature type="non-terminal residue" evidence="1">
    <location>
        <position position="119"/>
    </location>
</feature>
<organism evidence="1 2">
    <name type="scientific">Racocetra persica</name>
    <dbReference type="NCBI Taxonomy" id="160502"/>
    <lineage>
        <taxon>Eukaryota</taxon>
        <taxon>Fungi</taxon>
        <taxon>Fungi incertae sedis</taxon>
        <taxon>Mucoromycota</taxon>
        <taxon>Glomeromycotina</taxon>
        <taxon>Glomeromycetes</taxon>
        <taxon>Diversisporales</taxon>
        <taxon>Gigasporaceae</taxon>
        <taxon>Racocetra</taxon>
    </lineage>
</organism>
<protein>
    <submittedName>
        <fullName evidence="1">32946_t:CDS:1</fullName>
    </submittedName>
</protein>